<name>A0A5C3N523_9AGAM</name>
<evidence type="ECO:0000313" key="12">
    <source>
        <dbReference type="EMBL" id="TFK52530.1"/>
    </source>
</evidence>
<evidence type="ECO:0000256" key="9">
    <source>
        <dbReference type="ARBA" id="ARBA00049091"/>
    </source>
</evidence>
<dbReference type="InterPro" id="IPR036249">
    <property type="entry name" value="Thioredoxin-like_sf"/>
</dbReference>
<dbReference type="PANTHER" id="PTHR42801:SF4">
    <property type="entry name" value="AHPC_TSA FAMILY PROTEIN"/>
    <property type="match status" value="1"/>
</dbReference>
<dbReference type="EMBL" id="ML213509">
    <property type="protein sequence ID" value="TFK52530.1"/>
    <property type="molecule type" value="Genomic_DNA"/>
</dbReference>
<evidence type="ECO:0000259" key="11">
    <source>
        <dbReference type="PROSITE" id="PS51352"/>
    </source>
</evidence>
<dbReference type="Proteomes" id="UP000305948">
    <property type="component" value="Unassembled WGS sequence"/>
</dbReference>
<evidence type="ECO:0000256" key="6">
    <source>
        <dbReference type="ARBA" id="ARBA00023284"/>
    </source>
</evidence>
<dbReference type="GO" id="GO:0034599">
    <property type="term" value="P:cellular response to oxidative stress"/>
    <property type="evidence" value="ECO:0007669"/>
    <property type="project" value="TreeGrafter"/>
</dbReference>
<evidence type="ECO:0000313" key="13">
    <source>
        <dbReference type="Proteomes" id="UP000305948"/>
    </source>
</evidence>
<keyword evidence="5" id="KW-1015">Disulfide bond</keyword>
<dbReference type="Gene3D" id="3.40.30.10">
    <property type="entry name" value="Glutaredoxin"/>
    <property type="match status" value="1"/>
</dbReference>
<dbReference type="STRING" id="5364.A0A5C3N523"/>
<dbReference type="PANTHER" id="PTHR42801">
    <property type="entry name" value="THIOREDOXIN-DEPENDENT PEROXIDE REDUCTASE"/>
    <property type="match status" value="1"/>
</dbReference>
<keyword evidence="3" id="KW-0049">Antioxidant</keyword>
<sequence length="183" mass="19623">MGKHPLIGQKAPTLTLPNYNGEDFALDPGANGVPTAIFFYPKSGSYGCTKEACEFRDALADKPDFKDAKIEVVGISADSVEEQKKFVEKHKLTYPVLSDAKGEARKAYTVGKGLLGMTDARVTFFVDKSGTVRDVLDTTINFGAHSKFVAKWLETMSAEEKKSTAEQPSQAASAEAAAPGPAE</sequence>
<dbReference type="CDD" id="cd03017">
    <property type="entry name" value="PRX_BCP"/>
    <property type="match status" value="1"/>
</dbReference>
<gene>
    <name evidence="12" type="ORF">OE88DRAFT_1657845</name>
</gene>
<dbReference type="OrthoDB" id="338622at2759"/>
<feature type="domain" description="Thioredoxin" evidence="11">
    <location>
        <begin position="5"/>
        <end position="158"/>
    </location>
</feature>
<dbReference type="Pfam" id="PF00578">
    <property type="entry name" value="AhpC-TSA"/>
    <property type="match status" value="1"/>
</dbReference>
<feature type="region of interest" description="Disordered" evidence="10">
    <location>
        <begin position="159"/>
        <end position="183"/>
    </location>
</feature>
<keyword evidence="4" id="KW-0560">Oxidoreductase</keyword>
<keyword evidence="2" id="KW-0575">Peroxidase</keyword>
<dbReference type="InterPro" id="IPR000866">
    <property type="entry name" value="AhpC/TSA"/>
</dbReference>
<keyword evidence="13" id="KW-1185">Reference proteome</keyword>
<evidence type="ECO:0000256" key="8">
    <source>
        <dbReference type="ARBA" id="ARBA00038489"/>
    </source>
</evidence>
<accession>A0A5C3N523</accession>
<evidence type="ECO:0000256" key="7">
    <source>
        <dbReference type="ARBA" id="ARBA00032824"/>
    </source>
</evidence>
<dbReference type="InterPro" id="IPR013766">
    <property type="entry name" value="Thioredoxin_domain"/>
</dbReference>
<comment type="similarity">
    <text evidence="8">Belongs to the peroxiredoxin family. BCP/PrxQ subfamily.</text>
</comment>
<dbReference type="PROSITE" id="PS51352">
    <property type="entry name" value="THIOREDOXIN_2"/>
    <property type="match status" value="1"/>
</dbReference>
<keyword evidence="6" id="KW-0676">Redox-active center</keyword>
<evidence type="ECO:0000256" key="10">
    <source>
        <dbReference type="SAM" id="MobiDB-lite"/>
    </source>
</evidence>
<feature type="compositionally biased region" description="Low complexity" evidence="10">
    <location>
        <begin position="165"/>
        <end position="183"/>
    </location>
</feature>
<evidence type="ECO:0000256" key="3">
    <source>
        <dbReference type="ARBA" id="ARBA00022862"/>
    </source>
</evidence>
<reference evidence="12 13" key="1">
    <citation type="journal article" date="2019" name="Nat. Ecol. Evol.">
        <title>Megaphylogeny resolves global patterns of mushroom evolution.</title>
        <authorList>
            <person name="Varga T."/>
            <person name="Krizsan K."/>
            <person name="Foldi C."/>
            <person name="Dima B."/>
            <person name="Sanchez-Garcia M."/>
            <person name="Sanchez-Ramirez S."/>
            <person name="Szollosi G.J."/>
            <person name="Szarkandi J.G."/>
            <person name="Papp V."/>
            <person name="Albert L."/>
            <person name="Andreopoulos W."/>
            <person name="Angelini C."/>
            <person name="Antonin V."/>
            <person name="Barry K.W."/>
            <person name="Bougher N.L."/>
            <person name="Buchanan P."/>
            <person name="Buyck B."/>
            <person name="Bense V."/>
            <person name="Catcheside P."/>
            <person name="Chovatia M."/>
            <person name="Cooper J."/>
            <person name="Damon W."/>
            <person name="Desjardin D."/>
            <person name="Finy P."/>
            <person name="Geml J."/>
            <person name="Haridas S."/>
            <person name="Hughes K."/>
            <person name="Justo A."/>
            <person name="Karasinski D."/>
            <person name="Kautmanova I."/>
            <person name="Kiss B."/>
            <person name="Kocsube S."/>
            <person name="Kotiranta H."/>
            <person name="LaButti K.M."/>
            <person name="Lechner B.E."/>
            <person name="Liimatainen K."/>
            <person name="Lipzen A."/>
            <person name="Lukacs Z."/>
            <person name="Mihaltcheva S."/>
            <person name="Morgado L.N."/>
            <person name="Niskanen T."/>
            <person name="Noordeloos M.E."/>
            <person name="Ohm R.A."/>
            <person name="Ortiz-Santana B."/>
            <person name="Ovrebo C."/>
            <person name="Racz N."/>
            <person name="Riley R."/>
            <person name="Savchenko A."/>
            <person name="Shiryaev A."/>
            <person name="Soop K."/>
            <person name="Spirin V."/>
            <person name="Szebenyi C."/>
            <person name="Tomsovsky M."/>
            <person name="Tulloss R.E."/>
            <person name="Uehling J."/>
            <person name="Grigoriev I.V."/>
            <person name="Vagvolgyi C."/>
            <person name="Papp T."/>
            <person name="Martin F.M."/>
            <person name="Miettinen O."/>
            <person name="Hibbett D.S."/>
            <person name="Nagy L.G."/>
        </authorList>
    </citation>
    <scope>NUCLEOTIDE SEQUENCE [LARGE SCALE GENOMIC DNA]</scope>
    <source>
        <strain evidence="12 13">OMC1185</strain>
    </source>
</reference>
<evidence type="ECO:0000256" key="4">
    <source>
        <dbReference type="ARBA" id="ARBA00023002"/>
    </source>
</evidence>
<evidence type="ECO:0000256" key="2">
    <source>
        <dbReference type="ARBA" id="ARBA00022559"/>
    </source>
</evidence>
<comment type="catalytic activity">
    <reaction evidence="9">
        <text>a hydroperoxide + [thioredoxin]-dithiol = an alcohol + [thioredoxin]-disulfide + H2O</text>
        <dbReference type="Rhea" id="RHEA:62620"/>
        <dbReference type="Rhea" id="RHEA-COMP:10698"/>
        <dbReference type="Rhea" id="RHEA-COMP:10700"/>
        <dbReference type="ChEBI" id="CHEBI:15377"/>
        <dbReference type="ChEBI" id="CHEBI:29950"/>
        <dbReference type="ChEBI" id="CHEBI:30879"/>
        <dbReference type="ChEBI" id="CHEBI:35924"/>
        <dbReference type="ChEBI" id="CHEBI:50058"/>
        <dbReference type="EC" id="1.11.1.24"/>
    </reaction>
</comment>
<dbReference type="InterPro" id="IPR050924">
    <property type="entry name" value="Peroxiredoxin_BCP/PrxQ"/>
</dbReference>
<dbReference type="EC" id="1.11.1.24" evidence="1"/>
<protein>
    <recommendedName>
        <fullName evidence="1">thioredoxin-dependent peroxiredoxin</fullName>
        <ecNumber evidence="1">1.11.1.24</ecNumber>
    </recommendedName>
    <alternativeName>
        <fullName evidence="7">Thioredoxin peroxidase</fullName>
    </alternativeName>
</protein>
<evidence type="ECO:0000256" key="1">
    <source>
        <dbReference type="ARBA" id="ARBA00013017"/>
    </source>
</evidence>
<dbReference type="AlphaFoldDB" id="A0A5C3N523"/>
<organism evidence="12 13">
    <name type="scientific">Heliocybe sulcata</name>
    <dbReference type="NCBI Taxonomy" id="5364"/>
    <lineage>
        <taxon>Eukaryota</taxon>
        <taxon>Fungi</taxon>
        <taxon>Dikarya</taxon>
        <taxon>Basidiomycota</taxon>
        <taxon>Agaricomycotina</taxon>
        <taxon>Agaricomycetes</taxon>
        <taxon>Gloeophyllales</taxon>
        <taxon>Gloeophyllaceae</taxon>
        <taxon>Heliocybe</taxon>
    </lineage>
</organism>
<dbReference type="SUPFAM" id="SSF52833">
    <property type="entry name" value="Thioredoxin-like"/>
    <property type="match status" value="1"/>
</dbReference>
<evidence type="ECO:0000256" key="5">
    <source>
        <dbReference type="ARBA" id="ARBA00023157"/>
    </source>
</evidence>
<dbReference type="GO" id="GO:0008379">
    <property type="term" value="F:thioredoxin peroxidase activity"/>
    <property type="evidence" value="ECO:0007669"/>
    <property type="project" value="TreeGrafter"/>
</dbReference>
<dbReference type="GO" id="GO:0005737">
    <property type="term" value="C:cytoplasm"/>
    <property type="evidence" value="ECO:0007669"/>
    <property type="project" value="TreeGrafter"/>
</dbReference>
<proteinExistence type="inferred from homology"/>
<dbReference type="GO" id="GO:0045454">
    <property type="term" value="P:cell redox homeostasis"/>
    <property type="evidence" value="ECO:0007669"/>
    <property type="project" value="TreeGrafter"/>
</dbReference>